<dbReference type="InterPro" id="IPR036188">
    <property type="entry name" value="FAD/NAD-bd_sf"/>
</dbReference>
<gene>
    <name evidence="6" type="ORF">CPB84DRAFT_1765743</name>
</gene>
<dbReference type="GO" id="GO:0016709">
    <property type="term" value="F:oxidoreductase activity, acting on paired donors, with incorporation or reduction of molecular oxygen, NAD(P)H as one donor, and incorporation of one atom of oxygen"/>
    <property type="evidence" value="ECO:0007669"/>
    <property type="project" value="UniProtKB-ARBA"/>
</dbReference>
<keyword evidence="2" id="KW-0285">Flavoprotein</keyword>
<feature type="domain" description="FAD-binding" evidence="5">
    <location>
        <begin position="6"/>
        <end position="150"/>
    </location>
</feature>
<dbReference type="OrthoDB" id="2690153at2759"/>
<name>A0A9P5TSN4_GYMJU</name>
<dbReference type="PANTHER" id="PTHR43004">
    <property type="entry name" value="TRK SYSTEM POTASSIUM UPTAKE PROTEIN"/>
    <property type="match status" value="1"/>
</dbReference>
<dbReference type="InterPro" id="IPR002938">
    <property type="entry name" value="FAD-bd"/>
</dbReference>
<evidence type="ECO:0000259" key="5">
    <source>
        <dbReference type="Pfam" id="PF01494"/>
    </source>
</evidence>
<dbReference type="PRINTS" id="PR00420">
    <property type="entry name" value="RNGMNOXGNASE"/>
</dbReference>
<feature type="domain" description="FAD-binding" evidence="5">
    <location>
        <begin position="226"/>
        <end position="310"/>
    </location>
</feature>
<dbReference type="PANTHER" id="PTHR43004:SF19">
    <property type="entry name" value="BINDING MONOOXYGENASE, PUTATIVE (JCVI)-RELATED"/>
    <property type="match status" value="1"/>
</dbReference>
<dbReference type="Pfam" id="PF01494">
    <property type="entry name" value="FAD_binding_3"/>
    <property type="match status" value="2"/>
</dbReference>
<evidence type="ECO:0000313" key="6">
    <source>
        <dbReference type="EMBL" id="KAF8909282.1"/>
    </source>
</evidence>
<dbReference type="SUPFAM" id="SSF51905">
    <property type="entry name" value="FAD/NAD(P)-binding domain"/>
    <property type="match status" value="1"/>
</dbReference>
<comment type="cofactor">
    <cofactor evidence="1">
        <name>FAD</name>
        <dbReference type="ChEBI" id="CHEBI:57692"/>
    </cofactor>
</comment>
<accession>A0A9P5TSN4</accession>
<evidence type="ECO:0000256" key="2">
    <source>
        <dbReference type="ARBA" id="ARBA00022630"/>
    </source>
</evidence>
<evidence type="ECO:0000256" key="4">
    <source>
        <dbReference type="ARBA" id="ARBA00023002"/>
    </source>
</evidence>
<dbReference type="InterPro" id="IPR050641">
    <property type="entry name" value="RIFMO-like"/>
</dbReference>
<dbReference type="EMBL" id="JADNYJ010000009">
    <property type="protein sequence ID" value="KAF8909282.1"/>
    <property type="molecule type" value="Genomic_DNA"/>
</dbReference>
<dbReference type="AlphaFoldDB" id="A0A9P5TSN4"/>
<proteinExistence type="predicted"/>
<evidence type="ECO:0000256" key="1">
    <source>
        <dbReference type="ARBA" id="ARBA00001974"/>
    </source>
</evidence>
<reference evidence="6" key="1">
    <citation type="submission" date="2020-11" db="EMBL/GenBank/DDBJ databases">
        <authorList>
            <consortium name="DOE Joint Genome Institute"/>
            <person name="Ahrendt S."/>
            <person name="Riley R."/>
            <person name="Andreopoulos W."/>
            <person name="LaButti K."/>
            <person name="Pangilinan J."/>
            <person name="Ruiz-duenas F.J."/>
            <person name="Barrasa J.M."/>
            <person name="Sanchez-Garcia M."/>
            <person name="Camarero S."/>
            <person name="Miyauchi S."/>
            <person name="Serrano A."/>
            <person name="Linde D."/>
            <person name="Babiker R."/>
            <person name="Drula E."/>
            <person name="Ayuso-Fernandez I."/>
            <person name="Pacheco R."/>
            <person name="Padilla G."/>
            <person name="Ferreira P."/>
            <person name="Barriuso J."/>
            <person name="Kellner H."/>
            <person name="Castanera R."/>
            <person name="Alfaro M."/>
            <person name="Ramirez L."/>
            <person name="Pisabarro A.G."/>
            <person name="Kuo A."/>
            <person name="Tritt A."/>
            <person name="Lipzen A."/>
            <person name="He G."/>
            <person name="Yan M."/>
            <person name="Ng V."/>
            <person name="Cullen D."/>
            <person name="Martin F."/>
            <person name="Rosso M.-N."/>
            <person name="Henrissat B."/>
            <person name="Hibbett D."/>
            <person name="Martinez A.T."/>
            <person name="Grigoriev I.V."/>
        </authorList>
    </citation>
    <scope>NUCLEOTIDE SEQUENCE</scope>
    <source>
        <strain evidence="6">AH 44721</strain>
    </source>
</reference>
<keyword evidence="3" id="KW-0274">FAD</keyword>
<comment type="caution">
    <text evidence="6">The sequence shown here is derived from an EMBL/GenBank/DDBJ whole genome shotgun (WGS) entry which is preliminary data.</text>
</comment>
<dbReference type="GO" id="GO:0071949">
    <property type="term" value="F:FAD binding"/>
    <property type="evidence" value="ECO:0007669"/>
    <property type="project" value="InterPro"/>
</dbReference>
<keyword evidence="7" id="KW-1185">Reference proteome</keyword>
<evidence type="ECO:0000313" key="7">
    <source>
        <dbReference type="Proteomes" id="UP000724874"/>
    </source>
</evidence>
<dbReference type="Gene3D" id="3.40.30.120">
    <property type="match status" value="1"/>
</dbReference>
<protein>
    <recommendedName>
        <fullName evidence="5">FAD-binding domain-containing protein</fullName>
    </recommendedName>
</protein>
<dbReference type="Gene3D" id="3.30.70.2450">
    <property type="match status" value="1"/>
</dbReference>
<dbReference type="Proteomes" id="UP000724874">
    <property type="component" value="Unassembled WGS sequence"/>
</dbReference>
<dbReference type="Gene3D" id="3.50.50.60">
    <property type="entry name" value="FAD/NAD(P)-binding domain"/>
    <property type="match status" value="2"/>
</dbReference>
<organism evidence="6 7">
    <name type="scientific">Gymnopilus junonius</name>
    <name type="common">Spectacular rustgill mushroom</name>
    <name type="synonym">Gymnopilus spectabilis subsp. junonius</name>
    <dbReference type="NCBI Taxonomy" id="109634"/>
    <lineage>
        <taxon>Eukaryota</taxon>
        <taxon>Fungi</taxon>
        <taxon>Dikarya</taxon>
        <taxon>Basidiomycota</taxon>
        <taxon>Agaricomycotina</taxon>
        <taxon>Agaricomycetes</taxon>
        <taxon>Agaricomycetidae</taxon>
        <taxon>Agaricales</taxon>
        <taxon>Agaricineae</taxon>
        <taxon>Hymenogastraceae</taxon>
        <taxon>Gymnopilus</taxon>
    </lineage>
</organism>
<sequence>MAADPIIISGAGPAGLILALSLVKQGVPVRVIDKEFGIKPGERGAGIMPRSLEVHRLLGILPDILNLATSAPIVRQYDPTDATKVISSGLFRPVKEPTPQVPYTNPVLLGQPYQERIFISHLEKLGVSVEFGSELPSFKQIDDFVTGEIIATTVRKTLGLSFLGETREGDNIVIADVKIKGQSWKWGSPATKMAQLRGSGQEDGIAQLVMAGAQVDVTKCYEGFYDITGRRDIVFEEVVWLSRYRPNIRMVDQVRVDRVFIAGDAAHCHSPAGAQFNLGWKLALVYKGFAPSTLLDTYAEERLPIIAEMLGKTTELLKQVMVSGDIKRGGELSQLGVNYRGSSIVYEDDMETLTVKGKGYNDASEVAARPGDRAPDAPGLADAFDKNKGICLYDVFSVAAHTILVFSDTLQGHSALFQVVERLPGATVQVVLILPKGSEAFTSESGVDEQFAKVLVDNDGHAYAGYHVDQASLAIIRPDGVVGARVLGVSGIERYFKGIFA</sequence>
<keyword evidence="4" id="KW-0560">Oxidoreductase</keyword>
<evidence type="ECO:0000256" key="3">
    <source>
        <dbReference type="ARBA" id="ARBA00022827"/>
    </source>
</evidence>